<protein>
    <submittedName>
        <fullName evidence="4">Sporulation related domain-containing protein</fullName>
    </submittedName>
</protein>
<feature type="compositionally biased region" description="Low complexity" evidence="1">
    <location>
        <begin position="182"/>
        <end position="204"/>
    </location>
</feature>
<feature type="domain" description="SPOR" evidence="3">
    <location>
        <begin position="239"/>
        <end position="321"/>
    </location>
</feature>
<keyword evidence="2" id="KW-0732">Signal</keyword>
<dbReference type="InterPro" id="IPR007730">
    <property type="entry name" value="SPOR-like_dom"/>
</dbReference>
<accession>A0A380RTN1</accession>
<feature type="region of interest" description="Disordered" evidence="1">
    <location>
        <begin position="170"/>
        <end position="239"/>
    </location>
</feature>
<dbReference type="RefSeq" id="WP_109571685.1">
    <property type="nucleotide sequence ID" value="NZ_UHJL01000001.1"/>
</dbReference>
<dbReference type="Gene3D" id="3.30.70.1070">
    <property type="entry name" value="Sporulation related repeat"/>
    <property type="match status" value="1"/>
</dbReference>
<dbReference type="InterPro" id="IPR036680">
    <property type="entry name" value="SPOR-like_sf"/>
</dbReference>
<feature type="chain" id="PRO_5016879698" evidence="2">
    <location>
        <begin position="28"/>
        <end position="323"/>
    </location>
</feature>
<gene>
    <name evidence="4" type="ORF">SAMN05661053_0077</name>
</gene>
<dbReference type="SUPFAM" id="SSF110997">
    <property type="entry name" value="Sporulation related repeat"/>
    <property type="match status" value="1"/>
</dbReference>
<dbReference type="SUPFAM" id="SSF48452">
    <property type="entry name" value="TPR-like"/>
    <property type="match status" value="1"/>
</dbReference>
<dbReference type="InterPro" id="IPR011990">
    <property type="entry name" value="TPR-like_helical_dom_sf"/>
</dbReference>
<sequence>MAKYFIHNLVITGALCAFATTASFAEAAPTLATAQKAYVNGNWKVAAAAYEQVCPNEPETTRTECYLWNVLALSQTGIAADFSKAGKRLDSLIDKTNPQQAIYADLMMTKAQFQMYLGRYNKAAESLVHAIETSQPHQVTVLQKVCVAVQDRAHSEDLNEACKNLGNPEAMKQAATKREQAQAEQVKAEQAASAAPQASTTPSTNNDAAKATESKASAPATAVATAETAQTKAPEAKPAEAKSAWQLQLGAFGVKSNADLLVDNLKKRNIACTISQNTLESGKVLYIVRTGPFDTKESAVDYGAKKLAPLNVEFRPMLVKQAL</sequence>
<dbReference type="PROSITE" id="PS51724">
    <property type="entry name" value="SPOR"/>
    <property type="match status" value="1"/>
</dbReference>
<name>A0A380RTN1_FIBSU</name>
<dbReference type="AlphaFoldDB" id="A0A380RTN1"/>
<feature type="signal peptide" evidence="2">
    <location>
        <begin position="1"/>
        <end position="27"/>
    </location>
</feature>
<organism evidence="4 5">
    <name type="scientific">Fibrobacter succinogenes</name>
    <name type="common">Bacteroides succinogenes</name>
    <dbReference type="NCBI Taxonomy" id="833"/>
    <lineage>
        <taxon>Bacteria</taxon>
        <taxon>Pseudomonadati</taxon>
        <taxon>Fibrobacterota</taxon>
        <taxon>Fibrobacteria</taxon>
        <taxon>Fibrobacterales</taxon>
        <taxon>Fibrobacteraceae</taxon>
        <taxon>Fibrobacter</taxon>
    </lineage>
</organism>
<evidence type="ECO:0000256" key="1">
    <source>
        <dbReference type="SAM" id="MobiDB-lite"/>
    </source>
</evidence>
<reference evidence="4 5" key="1">
    <citation type="submission" date="2017-08" db="EMBL/GenBank/DDBJ databases">
        <authorList>
            <person name="de Groot N.N."/>
        </authorList>
    </citation>
    <scope>NUCLEOTIDE SEQUENCE [LARGE SCALE GENOMIC DNA]</scope>
    <source>
        <strain evidence="4 5">HM2</strain>
    </source>
</reference>
<evidence type="ECO:0000313" key="4">
    <source>
        <dbReference type="EMBL" id="SUQ18856.1"/>
    </source>
</evidence>
<feature type="compositionally biased region" description="Low complexity" evidence="1">
    <location>
        <begin position="216"/>
        <end position="233"/>
    </location>
</feature>
<dbReference type="EMBL" id="UHJL01000001">
    <property type="protein sequence ID" value="SUQ18856.1"/>
    <property type="molecule type" value="Genomic_DNA"/>
</dbReference>
<evidence type="ECO:0000256" key="2">
    <source>
        <dbReference type="SAM" id="SignalP"/>
    </source>
</evidence>
<evidence type="ECO:0000259" key="3">
    <source>
        <dbReference type="PROSITE" id="PS51724"/>
    </source>
</evidence>
<dbReference type="Proteomes" id="UP000255423">
    <property type="component" value="Unassembled WGS sequence"/>
</dbReference>
<dbReference type="Pfam" id="PF05036">
    <property type="entry name" value="SPOR"/>
    <property type="match status" value="1"/>
</dbReference>
<evidence type="ECO:0000313" key="5">
    <source>
        <dbReference type="Proteomes" id="UP000255423"/>
    </source>
</evidence>
<proteinExistence type="predicted"/>
<dbReference type="GO" id="GO:0042834">
    <property type="term" value="F:peptidoglycan binding"/>
    <property type="evidence" value="ECO:0007669"/>
    <property type="project" value="InterPro"/>
</dbReference>